<reference evidence="1 2" key="1">
    <citation type="journal article" date="2021" name="J. Hered.">
        <title>A chromosome-level genome assembly of the parasitoid wasp, Cotesia glomerata (Hymenoptera: Braconidae).</title>
        <authorList>
            <person name="Pinto B.J."/>
            <person name="Weis J.J."/>
            <person name="Gamble T."/>
            <person name="Ode P.J."/>
            <person name="Paul R."/>
            <person name="Zaspel J.M."/>
        </authorList>
    </citation>
    <scope>NUCLEOTIDE SEQUENCE [LARGE SCALE GENOMIC DNA]</scope>
    <source>
        <strain evidence="1">CgM1</strain>
    </source>
</reference>
<dbReference type="Proteomes" id="UP000826195">
    <property type="component" value="Unassembled WGS sequence"/>
</dbReference>
<dbReference type="AlphaFoldDB" id="A0AAV7I1K7"/>
<proteinExistence type="predicted"/>
<accession>A0AAV7I1K7</accession>
<protein>
    <submittedName>
        <fullName evidence="1">Uncharacterized protein</fullName>
    </submittedName>
</protein>
<evidence type="ECO:0000313" key="1">
    <source>
        <dbReference type="EMBL" id="KAH0539241.1"/>
    </source>
</evidence>
<evidence type="ECO:0000313" key="2">
    <source>
        <dbReference type="Proteomes" id="UP000826195"/>
    </source>
</evidence>
<gene>
    <name evidence="1" type="ORF">KQX54_002875</name>
</gene>
<dbReference type="EMBL" id="JAHXZJ010002609">
    <property type="protein sequence ID" value="KAH0539241.1"/>
    <property type="molecule type" value="Genomic_DNA"/>
</dbReference>
<keyword evidence="2" id="KW-1185">Reference proteome</keyword>
<sequence length="530" mass="61496">MADLSAGDTININYLNPKSTETYGGIFNGYNNNASHFIGINIASVEQISIEKKICLPFKSLASYYYPSVNVDEEKLDLSKIFNFTNKDNLFDISPYYIREKYSYGIVKACQIVKSQKLISKVLNQDDLTMLNEHINYNLLLETTGVLRLRQENETHYVSSITTGRCLLQVYVNLAELCSQNRTTDNDIENFIEYSRYFSRIKINTGNRNHEDQLNTNVNLFQKKLYYHFRHLLSEILLFDHFQMVSENNVVELNLKTLPDLLETISPRLYVEDKFLSSIIPGDVIDINSLKRLDSLIEADNFLLDINDNKIPQFTVYNFTTCNEFNENDPIELEIAPYGLHPDYFTEPVYKFDVVDQMAKRRNYGVDPKYLNERYKCLKVKICSEIKRRKLILSSLYVVNLDKNNISKLHFFDSKNVVLRYKLSDETHYVARTEKGNCLFQALIYENLDDSSHTQQIQGPLLYIGDILSTYNGQNVEKWAEKYVSDLSVNGLITLMNLILDRSAVTKIFSKISENDYEHGFTTIYLGKIN</sequence>
<organism evidence="1 2">
    <name type="scientific">Cotesia glomerata</name>
    <name type="common">Lepidopteran parasitic wasp</name>
    <name type="synonym">Apanteles glomeratus</name>
    <dbReference type="NCBI Taxonomy" id="32391"/>
    <lineage>
        <taxon>Eukaryota</taxon>
        <taxon>Metazoa</taxon>
        <taxon>Ecdysozoa</taxon>
        <taxon>Arthropoda</taxon>
        <taxon>Hexapoda</taxon>
        <taxon>Insecta</taxon>
        <taxon>Pterygota</taxon>
        <taxon>Neoptera</taxon>
        <taxon>Endopterygota</taxon>
        <taxon>Hymenoptera</taxon>
        <taxon>Apocrita</taxon>
        <taxon>Ichneumonoidea</taxon>
        <taxon>Braconidae</taxon>
        <taxon>Microgastrinae</taxon>
        <taxon>Cotesia</taxon>
    </lineage>
</organism>
<comment type="caution">
    <text evidence="1">The sequence shown here is derived from an EMBL/GenBank/DDBJ whole genome shotgun (WGS) entry which is preliminary data.</text>
</comment>
<name>A0AAV7I1K7_COTGL</name>